<name>A0ACB9VXA1_CHAAC</name>
<dbReference type="Proteomes" id="UP001057452">
    <property type="component" value="Chromosome 21"/>
</dbReference>
<accession>A0ACB9VXA1</accession>
<protein>
    <submittedName>
        <fullName evidence="1">Uncharacterized protein</fullName>
    </submittedName>
</protein>
<evidence type="ECO:0000313" key="1">
    <source>
        <dbReference type="EMBL" id="KAI4805165.1"/>
    </source>
</evidence>
<organism evidence="1 2">
    <name type="scientific">Chaenocephalus aceratus</name>
    <name type="common">Blackfin icefish</name>
    <name type="synonym">Chaenichthys aceratus</name>
    <dbReference type="NCBI Taxonomy" id="36190"/>
    <lineage>
        <taxon>Eukaryota</taxon>
        <taxon>Metazoa</taxon>
        <taxon>Chordata</taxon>
        <taxon>Craniata</taxon>
        <taxon>Vertebrata</taxon>
        <taxon>Euteleostomi</taxon>
        <taxon>Actinopterygii</taxon>
        <taxon>Neopterygii</taxon>
        <taxon>Teleostei</taxon>
        <taxon>Neoteleostei</taxon>
        <taxon>Acanthomorphata</taxon>
        <taxon>Eupercaria</taxon>
        <taxon>Perciformes</taxon>
        <taxon>Notothenioidei</taxon>
        <taxon>Channichthyidae</taxon>
        <taxon>Chaenocephalus</taxon>
    </lineage>
</organism>
<keyword evidence="2" id="KW-1185">Reference proteome</keyword>
<sequence length="108" mass="12394">MMEPSMENCLTQVLQKDMGRRLQVGQEVIDYILDKEKSHDLEQDQTGLDKMIDGIASTWVNCSNFKDMLLLLRVGRTHQRYLSEQSPACPQCPTYWLITAFLSALSLL</sequence>
<comment type="caution">
    <text evidence="1">The sequence shown here is derived from an EMBL/GenBank/DDBJ whole genome shotgun (WGS) entry which is preliminary data.</text>
</comment>
<reference evidence="1" key="1">
    <citation type="submission" date="2022-05" db="EMBL/GenBank/DDBJ databases">
        <title>Chromosome-level genome of Chaenocephalus aceratus.</title>
        <authorList>
            <person name="Park H."/>
        </authorList>
    </citation>
    <scope>NUCLEOTIDE SEQUENCE</scope>
    <source>
        <strain evidence="1">KU_202001</strain>
    </source>
</reference>
<gene>
    <name evidence="1" type="ORF">KUCAC02_009793</name>
</gene>
<proteinExistence type="predicted"/>
<dbReference type="EMBL" id="CM043805">
    <property type="protein sequence ID" value="KAI4805165.1"/>
    <property type="molecule type" value="Genomic_DNA"/>
</dbReference>
<evidence type="ECO:0000313" key="2">
    <source>
        <dbReference type="Proteomes" id="UP001057452"/>
    </source>
</evidence>